<comment type="caution">
    <text evidence="5">The sequence shown here is derived from an EMBL/GenBank/DDBJ whole genome shotgun (WGS) entry which is preliminary data.</text>
</comment>
<evidence type="ECO:0000256" key="1">
    <source>
        <dbReference type="ARBA" id="ARBA00022679"/>
    </source>
</evidence>
<protein>
    <submittedName>
        <fullName evidence="5">Lysophospholipid acyltransferase family protein</fullName>
    </submittedName>
</protein>
<dbReference type="PANTHER" id="PTHR10434">
    <property type="entry name" value="1-ACYL-SN-GLYCEROL-3-PHOSPHATE ACYLTRANSFERASE"/>
    <property type="match status" value="1"/>
</dbReference>
<feature type="domain" description="Phospholipid/glycerol acyltransferase" evidence="4">
    <location>
        <begin position="43"/>
        <end position="151"/>
    </location>
</feature>
<dbReference type="PANTHER" id="PTHR10434:SF11">
    <property type="entry name" value="1-ACYL-SN-GLYCEROL-3-PHOSPHATE ACYLTRANSFERASE"/>
    <property type="match status" value="1"/>
</dbReference>
<dbReference type="GO" id="GO:0016746">
    <property type="term" value="F:acyltransferase activity"/>
    <property type="evidence" value="ECO:0007669"/>
    <property type="project" value="UniProtKB-KW"/>
</dbReference>
<dbReference type="RefSeq" id="WP_301128466.1">
    <property type="nucleotide sequence ID" value="NZ_JAUHPV010000005.1"/>
</dbReference>
<evidence type="ECO:0000256" key="2">
    <source>
        <dbReference type="ARBA" id="ARBA00023315"/>
    </source>
</evidence>
<gene>
    <name evidence="5" type="ORF">QQX04_09320</name>
</gene>
<keyword evidence="6" id="KW-1185">Reference proteome</keyword>
<dbReference type="InterPro" id="IPR002123">
    <property type="entry name" value="Plipid/glycerol_acylTrfase"/>
</dbReference>
<organism evidence="5 6">
    <name type="scientific">Demequina zhanjiangensis</name>
    <dbReference type="NCBI Taxonomy" id="3051659"/>
    <lineage>
        <taxon>Bacteria</taxon>
        <taxon>Bacillati</taxon>
        <taxon>Actinomycetota</taxon>
        <taxon>Actinomycetes</taxon>
        <taxon>Micrococcales</taxon>
        <taxon>Demequinaceae</taxon>
        <taxon>Demequina</taxon>
    </lineage>
</organism>
<proteinExistence type="predicted"/>
<evidence type="ECO:0000259" key="4">
    <source>
        <dbReference type="SMART" id="SM00563"/>
    </source>
</evidence>
<dbReference type="EMBL" id="JAUHPV010000005">
    <property type="protein sequence ID" value="MDN4473187.1"/>
    <property type="molecule type" value="Genomic_DNA"/>
</dbReference>
<reference evidence="5" key="1">
    <citation type="submission" date="2023-06" db="EMBL/GenBank/DDBJ databases">
        <title>SYSU T00b26.</title>
        <authorList>
            <person name="Gao L."/>
            <person name="Fang B.-Z."/>
            <person name="Li W.-J."/>
        </authorList>
    </citation>
    <scope>NUCLEOTIDE SEQUENCE</scope>
    <source>
        <strain evidence="5">SYSU T00b26</strain>
    </source>
</reference>
<dbReference type="CDD" id="cd07989">
    <property type="entry name" value="LPLAT_AGPAT-like"/>
    <property type="match status" value="1"/>
</dbReference>
<keyword evidence="2 5" id="KW-0012">Acyltransferase</keyword>
<evidence type="ECO:0000256" key="3">
    <source>
        <dbReference type="SAM" id="MobiDB-lite"/>
    </source>
</evidence>
<sequence length="233" mass="25170">MTDRKVPSRWGPRWSRWVGRFMAKVVWRTEVRHVGRLPRSGAVIVVANHIGIADGPLLHGVIPRGSYFLIGGHMMEGVLGRILRAAQQITVEGSGREALAQGLAVLKRGDVVGVFPEGTRGGGEAESVHGGAAWLAVRSGAPVLPVAILGTRLPGESVHAWPKLGRRMLMDFGEAHALDIPQELKGRARQAWAAERVAEVLRDHLAAVQQTTSLELPRDDPRGLRAANDAQEA</sequence>
<accession>A0ABT8G292</accession>
<keyword evidence="1" id="KW-0808">Transferase</keyword>
<name>A0ABT8G292_9MICO</name>
<dbReference type="Proteomes" id="UP001172738">
    <property type="component" value="Unassembled WGS sequence"/>
</dbReference>
<evidence type="ECO:0000313" key="6">
    <source>
        <dbReference type="Proteomes" id="UP001172738"/>
    </source>
</evidence>
<dbReference type="SMART" id="SM00563">
    <property type="entry name" value="PlsC"/>
    <property type="match status" value="1"/>
</dbReference>
<evidence type="ECO:0000313" key="5">
    <source>
        <dbReference type="EMBL" id="MDN4473187.1"/>
    </source>
</evidence>
<dbReference type="SUPFAM" id="SSF69593">
    <property type="entry name" value="Glycerol-3-phosphate (1)-acyltransferase"/>
    <property type="match status" value="1"/>
</dbReference>
<feature type="region of interest" description="Disordered" evidence="3">
    <location>
        <begin position="212"/>
        <end position="233"/>
    </location>
</feature>
<dbReference type="Pfam" id="PF01553">
    <property type="entry name" value="Acyltransferase"/>
    <property type="match status" value="1"/>
</dbReference>